<comment type="caution">
    <text evidence="2">The sequence shown here is derived from an EMBL/GenBank/DDBJ whole genome shotgun (WGS) entry which is preliminary data.</text>
</comment>
<keyword evidence="3" id="KW-1185">Reference proteome</keyword>
<proteinExistence type="predicted"/>
<feature type="region of interest" description="Disordered" evidence="1">
    <location>
        <begin position="79"/>
        <end position="101"/>
    </location>
</feature>
<name>A0A563EFX9_9PSEU</name>
<dbReference type="OrthoDB" id="9812570at2"/>
<dbReference type="AlphaFoldDB" id="A0A563EFX9"/>
<evidence type="ECO:0000313" key="2">
    <source>
        <dbReference type="EMBL" id="TWP43220.1"/>
    </source>
</evidence>
<evidence type="ECO:0000256" key="1">
    <source>
        <dbReference type="SAM" id="MobiDB-lite"/>
    </source>
</evidence>
<gene>
    <name evidence="2" type="ORF">FKR81_42805</name>
</gene>
<reference evidence="2 3" key="1">
    <citation type="submission" date="2019-07" db="EMBL/GenBank/DDBJ databases">
        <title>Lentzea xizangensis sp. nov., isolated from Qinghai-Tibetan Plateau Soils.</title>
        <authorList>
            <person name="Huang J."/>
        </authorList>
    </citation>
    <scope>NUCLEOTIDE SEQUENCE [LARGE SCALE GENOMIC DNA]</scope>
    <source>
        <strain evidence="2 3">FXJ1.1311</strain>
    </source>
</reference>
<dbReference type="Proteomes" id="UP000316639">
    <property type="component" value="Unassembled WGS sequence"/>
</dbReference>
<sequence>MTSNNPSPHSGDDTFDLIDDALATLAERRRTWLGDDLATMTLVASLIDQAERCLPQLVHNARANGHTWHEIAHALGTSPDDAQLRFDPESPITDSRWPHDY</sequence>
<evidence type="ECO:0000313" key="3">
    <source>
        <dbReference type="Proteomes" id="UP000316639"/>
    </source>
</evidence>
<dbReference type="EMBL" id="VOBR01000070">
    <property type="protein sequence ID" value="TWP43220.1"/>
    <property type="molecule type" value="Genomic_DNA"/>
</dbReference>
<dbReference type="RefSeq" id="WP_146361300.1">
    <property type="nucleotide sequence ID" value="NZ_VOBR01000070.1"/>
</dbReference>
<organism evidence="2 3">
    <name type="scientific">Lentzea tibetensis</name>
    <dbReference type="NCBI Taxonomy" id="2591470"/>
    <lineage>
        <taxon>Bacteria</taxon>
        <taxon>Bacillati</taxon>
        <taxon>Actinomycetota</taxon>
        <taxon>Actinomycetes</taxon>
        <taxon>Pseudonocardiales</taxon>
        <taxon>Pseudonocardiaceae</taxon>
        <taxon>Lentzea</taxon>
    </lineage>
</organism>
<protein>
    <submittedName>
        <fullName evidence="2">Uncharacterized protein</fullName>
    </submittedName>
</protein>
<accession>A0A563EFX9</accession>